<evidence type="ECO:0000259" key="13">
    <source>
        <dbReference type="PROSITE" id="PS00624"/>
    </source>
</evidence>
<dbReference type="SUPFAM" id="SSF51905">
    <property type="entry name" value="FAD/NAD(P)-binding domain"/>
    <property type="match status" value="1"/>
</dbReference>
<comment type="subcellular location">
    <subcellularLocation>
        <location evidence="3">Cytoplasm</location>
    </subcellularLocation>
    <subcellularLocation>
        <location evidence="2">Secreted</location>
        <location evidence="2">Cell wall</location>
    </subcellularLocation>
</comment>
<name>S7ZYD0_PENO1</name>
<dbReference type="PROSITE" id="PS00624">
    <property type="entry name" value="GMC_OXRED_2"/>
    <property type="match status" value="1"/>
</dbReference>
<sequence length="540" mass="58489">MTDYLIVGGGTAGLVVAARLSEDPNVKVTVLESGPDRTYNDQVQDPKMWRALSGTNLDWKVKMAPAAKLNNRRLDHPAGRVLGGSSVINGMAYVAPSPAGIDAWAKLGNPNWTWKSLKPYFNKSITVNMPDSLGDSLGPQPAAHGPVQLSFPAVGNRDNNTLLNAWNTAFKNLKYEFNPSVLPEKPLGIRPYVATIDPKTGLRSGADRGYGAMASARPNVTIITNATVRKILFKHDSFTDAIATGVEVSVNGIVSTYNATKEVILAAGAFNTPKILEHSGIGQRELLQKFRVPVIVNSPGVGENLQNHVMYPIRAPLKEHHGLKHLSPGMKSLALVRVHTVEQKVFNKMHEEEFEGKTGEVVRSLLEDHSEPTACIVLSIASPRLAMIVPILSYPLSRGSCHINAANPYTNPTVRSKLCSKQLDIESLAKQVQACCCTINSPFMQPIFEKNTRDLHVMSIVNDLRGEALPAHHACGTAAMLPKEAGGVVDQNLIVYGTKNLRIVDASIFPLIPLANPLATVYAVAERAADLIKGRTSYTE</sequence>
<dbReference type="GO" id="GO:0050660">
    <property type="term" value="F:flavin adenine dinucleotide binding"/>
    <property type="evidence" value="ECO:0007669"/>
    <property type="project" value="InterPro"/>
</dbReference>
<protein>
    <recommendedName>
        <fullName evidence="12 13">Glucose-methanol-choline oxidoreductase N-terminal domain-containing protein</fullName>
    </recommendedName>
</protein>
<dbReference type="InterPro" id="IPR036188">
    <property type="entry name" value="FAD/NAD-bd_sf"/>
</dbReference>
<keyword evidence="5" id="KW-0963">Cytoplasm</keyword>
<proteinExistence type="inferred from homology"/>
<comment type="similarity">
    <text evidence="4 11">Belongs to the GMC oxidoreductase family.</text>
</comment>
<evidence type="ECO:0000256" key="2">
    <source>
        <dbReference type="ARBA" id="ARBA00004191"/>
    </source>
</evidence>
<evidence type="ECO:0000313" key="15">
    <source>
        <dbReference type="Proteomes" id="UP000019376"/>
    </source>
</evidence>
<dbReference type="GO" id="GO:0005737">
    <property type="term" value="C:cytoplasm"/>
    <property type="evidence" value="ECO:0007669"/>
    <property type="project" value="UniProtKB-SubCell"/>
</dbReference>
<feature type="binding site" evidence="10">
    <location>
        <position position="228"/>
    </location>
    <ligand>
        <name>FAD</name>
        <dbReference type="ChEBI" id="CHEBI:57692"/>
    </ligand>
</feature>
<dbReference type="eggNOG" id="KOG1238">
    <property type="taxonomic scope" value="Eukaryota"/>
</dbReference>
<accession>S7ZYD0</accession>
<evidence type="ECO:0000256" key="8">
    <source>
        <dbReference type="ARBA" id="ARBA00022827"/>
    </source>
</evidence>
<evidence type="ECO:0000313" key="14">
    <source>
        <dbReference type="EMBL" id="EPS33801.1"/>
    </source>
</evidence>
<evidence type="ECO:0000256" key="1">
    <source>
        <dbReference type="ARBA" id="ARBA00001974"/>
    </source>
</evidence>
<reference evidence="14 15" key="1">
    <citation type="journal article" date="2013" name="PLoS ONE">
        <title>Genomic and secretomic analyses reveal unique features of the lignocellulolytic enzyme system of Penicillium decumbens.</title>
        <authorList>
            <person name="Liu G."/>
            <person name="Zhang L."/>
            <person name="Wei X."/>
            <person name="Zou G."/>
            <person name="Qin Y."/>
            <person name="Ma L."/>
            <person name="Li J."/>
            <person name="Zheng H."/>
            <person name="Wang S."/>
            <person name="Wang C."/>
            <person name="Xun L."/>
            <person name="Zhao G.-P."/>
            <person name="Zhou Z."/>
            <person name="Qu Y."/>
        </authorList>
    </citation>
    <scope>NUCLEOTIDE SEQUENCE [LARGE SCALE GENOMIC DNA]</scope>
    <source>
        <strain evidence="15">114-2 / CGMCC 5302</strain>
    </source>
</reference>
<dbReference type="Gene3D" id="3.50.50.60">
    <property type="entry name" value="FAD/NAD(P)-binding domain"/>
    <property type="match status" value="2"/>
</dbReference>
<feature type="domain" description="Glucose-methanol-choline oxidoreductase N-terminal" evidence="12">
    <location>
        <begin position="79"/>
        <end position="102"/>
    </location>
</feature>
<dbReference type="HOGENOM" id="CLU_002865_6_1_1"/>
<dbReference type="InterPro" id="IPR007867">
    <property type="entry name" value="GMC_OxRtase_C"/>
</dbReference>
<dbReference type="STRING" id="933388.S7ZYD0"/>
<keyword evidence="15" id="KW-1185">Reference proteome</keyword>
<comment type="cofactor">
    <cofactor evidence="1 10">
        <name>FAD</name>
        <dbReference type="ChEBI" id="CHEBI:57692"/>
    </cofactor>
</comment>
<dbReference type="OrthoDB" id="269227at2759"/>
<dbReference type="PANTHER" id="PTHR11552:SF201">
    <property type="entry name" value="GLUCOSE-METHANOL-CHOLINE OXIDOREDUCTASE N-TERMINAL DOMAIN-CONTAINING PROTEIN"/>
    <property type="match status" value="1"/>
</dbReference>
<evidence type="ECO:0000256" key="3">
    <source>
        <dbReference type="ARBA" id="ARBA00004496"/>
    </source>
</evidence>
<dbReference type="PhylomeDB" id="S7ZYD0"/>
<keyword evidence="6" id="KW-0134">Cell wall</keyword>
<evidence type="ECO:0000256" key="6">
    <source>
        <dbReference type="ARBA" id="ARBA00022512"/>
    </source>
</evidence>
<dbReference type="Pfam" id="PF00732">
    <property type="entry name" value="GMC_oxred_N"/>
    <property type="match status" value="1"/>
</dbReference>
<dbReference type="Pfam" id="PF05199">
    <property type="entry name" value="GMC_oxred_C"/>
    <property type="match status" value="1"/>
</dbReference>
<evidence type="ECO:0000256" key="5">
    <source>
        <dbReference type="ARBA" id="ARBA00022490"/>
    </source>
</evidence>
<dbReference type="SUPFAM" id="SSF54373">
    <property type="entry name" value="FAD-linked reductases, C-terminal domain"/>
    <property type="match status" value="1"/>
</dbReference>
<evidence type="ECO:0000256" key="11">
    <source>
        <dbReference type="RuleBase" id="RU003968"/>
    </source>
</evidence>
<keyword evidence="9" id="KW-0560">Oxidoreductase</keyword>
<feature type="domain" description="Glucose-methanol-choline oxidoreductase N-terminal" evidence="13">
    <location>
        <begin position="268"/>
        <end position="282"/>
    </location>
</feature>
<dbReference type="Gene3D" id="3.30.560.10">
    <property type="entry name" value="Glucose Oxidase, domain 3"/>
    <property type="match status" value="2"/>
</dbReference>
<dbReference type="EMBL" id="KB644415">
    <property type="protein sequence ID" value="EPS33801.1"/>
    <property type="molecule type" value="Genomic_DNA"/>
</dbReference>
<evidence type="ECO:0000256" key="4">
    <source>
        <dbReference type="ARBA" id="ARBA00010790"/>
    </source>
</evidence>
<dbReference type="InterPro" id="IPR012132">
    <property type="entry name" value="GMC_OxRdtase"/>
</dbReference>
<evidence type="ECO:0000259" key="12">
    <source>
        <dbReference type="PROSITE" id="PS00623"/>
    </source>
</evidence>
<dbReference type="InterPro" id="IPR000172">
    <property type="entry name" value="GMC_OxRdtase_N"/>
</dbReference>
<evidence type="ECO:0000256" key="9">
    <source>
        <dbReference type="ARBA" id="ARBA00023002"/>
    </source>
</evidence>
<dbReference type="PANTHER" id="PTHR11552">
    <property type="entry name" value="GLUCOSE-METHANOL-CHOLINE GMC OXIDOREDUCTASE"/>
    <property type="match status" value="1"/>
</dbReference>
<evidence type="ECO:0000256" key="10">
    <source>
        <dbReference type="PIRSR" id="PIRSR000137-2"/>
    </source>
</evidence>
<dbReference type="AlphaFoldDB" id="S7ZYD0"/>
<feature type="binding site" evidence="10">
    <location>
        <position position="81"/>
    </location>
    <ligand>
        <name>FAD</name>
        <dbReference type="ChEBI" id="CHEBI:57692"/>
    </ligand>
</feature>
<dbReference type="GO" id="GO:0016614">
    <property type="term" value="F:oxidoreductase activity, acting on CH-OH group of donors"/>
    <property type="evidence" value="ECO:0007669"/>
    <property type="project" value="InterPro"/>
</dbReference>
<evidence type="ECO:0000256" key="7">
    <source>
        <dbReference type="ARBA" id="ARBA00022630"/>
    </source>
</evidence>
<keyword evidence="6" id="KW-0964">Secreted</keyword>
<dbReference type="PROSITE" id="PS00623">
    <property type="entry name" value="GMC_OXRED_1"/>
    <property type="match status" value="1"/>
</dbReference>
<organism evidence="14 15">
    <name type="scientific">Penicillium oxalicum (strain 114-2 / CGMCC 5302)</name>
    <name type="common">Penicillium decumbens</name>
    <dbReference type="NCBI Taxonomy" id="933388"/>
    <lineage>
        <taxon>Eukaryota</taxon>
        <taxon>Fungi</taxon>
        <taxon>Dikarya</taxon>
        <taxon>Ascomycota</taxon>
        <taxon>Pezizomycotina</taxon>
        <taxon>Eurotiomycetes</taxon>
        <taxon>Eurotiomycetidae</taxon>
        <taxon>Eurotiales</taxon>
        <taxon>Aspergillaceae</taxon>
        <taxon>Penicillium</taxon>
    </lineage>
</organism>
<keyword evidence="8 10" id="KW-0274">FAD</keyword>
<dbReference type="Proteomes" id="UP000019376">
    <property type="component" value="Unassembled WGS sequence"/>
</dbReference>
<gene>
    <name evidence="14" type="ORF">PDE_08763</name>
</gene>
<keyword evidence="7 11" id="KW-0285">Flavoprotein</keyword>
<dbReference type="PIRSF" id="PIRSF000137">
    <property type="entry name" value="Alcohol_oxidase"/>
    <property type="match status" value="1"/>
</dbReference>